<feature type="domain" description="DUF4048" evidence="3">
    <location>
        <begin position="235"/>
        <end position="335"/>
    </location>
</feature>
<feature type="compositionally biased region" description="Basic residues" evidence="2">
    <location>
        <begin position="226"/>
        <end position="235"/>
    </location>
</feature>
<feature type="compositionally biased region" description="Polar residues" evidence="2">
    <location>
        <begin position="216"/>
        <end position="225"/>
    </location>
</feature>
<gene>
    <name evidence="4" type="ORF">TCAP_04739</name>
</gene>
<dbReference type="OrthoDB" id="4097086at2759"/>
<evidence type="ECO:0000256" key="2">
    <source>
        <dbReference type="SAM" id="MobiDB-lite"/>
    </source>
</evidence>
<feature type="coiled-coil region" evidence="1">
    <location>
        <begin position="134"/>
        <end position="168"/>
    </location>
</feature>
<reference evidence="4 5" key="1">
    <citation type="submission" date="2017-08" db="EMBL/GenBank/DDBJ databases">
        <title>Harnessing the power of phylogenomics to disentangle the directionality and signatures of interkingdom host jumping in the parasitic fungal genus Tolypocladium.</title>
        <authorList>
            <person name="Quandt C.A."/>
            <person name="Patterson W."/>
            <person name="Spatafora J.W."/>
        </authorList>
    </citation>
    <scope>NUCLEOTIDE SEQUENCE [LARGE SCALE GENOMIC DNA]</scope>
    <source>
        <strain evidence="4 5">CBS 113982</strain>
    </source>
</reference>
<feature type="compositionally biased region" description="Polar residues" evidence="2">
    <location>
        <begin position="359"/>
        <end position="376"/>
    </location>
</feature>
<feature type="compositionally biased region" description="Polar residues" evidence="2">
    <location>
        <begin position="421"/>
        <end position="430"/>
    </location>
</feature>
<evidence type="ECO:0000259" key="3">
    <source>
        <dbReference type="Pfam" id="PF13257"/>
    </source>
</evidence>
<feature type="compositionally biased region" description="Low complexity" evidence="2">
    <location>
        <begin position="76"/>
        <end position="89"/>
    </location>
</feature>
<feature type="compositionally biased region" description="Polar residues" evidence="2">
    <location>
        <begin position="445"/>
        <end position="454"/>
    </location>
</feature>
<feature type="compositionally biased region" description="Basic and acidic residues" evidence="2">
    <location>
        <begin position="1"/>
        <end position="13"/>
    </location>
</feature>
<keyword evidence="5" id="KW-1185">Reference proteome</keyword>
<evidence type="ECO:0000313" key="5">
    <source>
        <dbReference type="Proteomes" id="UP000236621"/>
    </source>
</evidence>
<evidence type="ECO:0000256" key="1">
    <source>
        <dbReference type="SAM" id="Coils"/>
    </source>
</evidence>
<protein>
    <recommendedName>
        <fullName evidence="3">DUF4048 domain-containing protein</fullName>
    </recommendedName>
</protein>
<feature type="region of interest" description="Disordered" evidence="2">
    <location>
        <begin position="319"/>
        <end position="454"/>
    </location>
</feature>
<proteinExistence type="predicted"/>
<feature type="compositionally biased region" description="Basic and acidic residues" evidence="2">
    <location>
        <begin position="39"/>
        <end position="51"/>
    </location>
</feature>
<comment type="caution">
    <text evidence="4">The sequence shown here is derived from an EMBL/GenBank/DDBJ whole genome shotgun (WGS) entry which is preliminary data.</text>
</comment>
<accession>A0A2K3QCQ7</accession>
<dbReference type="InterPro" id="IPR025122">
    <property type="entry name" value="DUF4048"/>
</dbReference>
<dbReference type="Proteomes" id="UP000236621">
    <property type="component" value="Unassembled WGS sequence"/>
</dbReference>
<dbReference type="EMBL" id="NRSZ01000777">
    <property type="protein sequence ID" value="PNY25309.1"/>
    <property type="molecule type" value="Genomic_DNA"/>
</dbReference>
<keyword evidence="1" id="KW-0175">Coiled coil</keyword>
<feature type="compositionally biased region" description="Low complexity" evidence="2">
    <location>
        <begin position="236"/>
        <end position="247"/>
    </location>
</feature>
<dbReference type="AlphaFoldDB" id="A0A2K3QCQ7"/>
<feature type="region of interest" description="Disordered" evidence="2">
    <location>
        <begin position="1"/>
        <end position="130"/>
    </location>
</feature>
<feature type="compositionally biased region" description="Basic and acidic residues" evidence="2">
    <location>
        <begin position="200"/>
        <end position="212"/>
    </location>
</feature>
<sequence>MASHQEIRRRSSAADRTPLESTITAMATANTFALPPDMVRAHRERKPEAGRTHRHNGSDADIMPPPPLPSQGGPGARQSRSDSAASRISNRLSLTLPIAPPTSDPSRSAPMSAAASSIPSTPAETSTVASPSDANEFIIAIAAQERRVLELREELVRAEADLVALKKQWTSKEPYHKRGASTHVDLRRSVTPGAMDDDAAASRRSVESDRRRLLLQNQNQGTPTPNRRRVLRGGHTRTLSLLSPTRTNPEFSVHEDNGPEEMKLPPLDRRTAQLTNPALSKRASWQPRSTQNSPVPQLVEDFKLGLRAFVEDIRQITVGDEPITGRGTPEQQHGGAMNRGMPGDPDKSRNGQAVRLKVSTASDSPNAGTSTPTPTIKSPVPSPEKPKPTKSKRFSWTPLGFDSLDDNDWSNWESPGPSKSPRWSGSTVNSAGLEDIGSIPEAGEENTTPAKTKSTVEALMLSPKLEELLPSVVNRLSPSNLKRTANSLMDEWEKSLVAPEATDKENAA</sequence>
<organism evidence="4 5">
    <name type="scientific">Tolypocladium capitatum</name>
    <dbReference type="NCBI Taxonomy" id="45235"/>
    <lineage>
        <taxon>Eukaryota</taxon>
        <taxon>Fungi</taxon>
        <taxon>Dikarya</taxon>
        <taxon>Ascomycota</taxon>
        <taxon>Pezizomycotina</taxon>
        <taxon>Sordariomycetes</taxon>
        <taxon>Hypocreomycetidae</taxon>
        <taxon>Hypocreales</taxon>
        <taxon>Ophiocordycipitaceae</taxon>
        <taxon>Tolypocladium</taxon>
    </lineage>
</organism>
<feature type="compositionally biased region" description="Low complexity" evidence="2">
    <location>
        <begin position="104"/>
        <end position="127"/>
    </location>
</feature>
<feature type="compositionally biased region" description="Polar residues" evidence="2">
    <location>
        <begin position="19"/>
        <end position="31"/>
    </location>
</feature>
<evidence type="ECO:0000313" key="4">
    <source>
        <dbReference type="EMBL" id="PNY25309.1"/>
    </source>
</evidence>
<feature type="compositionally biased region" description="Basic and acidic residues" evidence="2">
    <location>
        <begin position="252"/>
        <end position="268"/>
    </location>
</feature>
<feature type="region of interest" description="Disordered" evidence="2">
    <location>
        <begin position="174"/>
        <end position="268"/>
    </location>
</feature>
<dbReference type="Pfam" id="PF13257">
    <property type="entry name" value="DUF4048"/>
    <property type="match status" value="1"/>
</dbReference>
<name>A0A2K3QCQ7_9HYPO</name>